<feature type="domain" description="LIM zinc-binding" evidence="10">
    <location>
        <begin position="3"/>
        <end position="62"/>
    </location>
</feature>
<dbReference type="Proteomes" id="UP000281553">
    <property type="component" value="Unassembled WGS sequence"/>
</dbReference>
<evidence type="ECO:0000256" key="5">
    <source>
        <dbReference type="ARBA" id="ARBA00022737"/>
    </source>
</evidence>
<evidence type="ECO:0000313" key="11">
    <source>
        <dbReference type="EMBL" id="VDK35660.1"/>
    </source>
</evidence>
<evidence type="ECO:0000256" key="6">
    <source>
        <dbReference type="ARBA" id="ARBA00022833"/>
    </source>
</evidence>
<keyword evidence="5" id="KW-0677">Repeat</keyword>
<dbReference type="OrthoDB" id="5911912at2759"/>
<dbReference type="AlphaFoldDB" id="A0A3P6PTU8"/>
<feature type="domain" description="LIM zinc-binding" evidence="10">
    <location>
        <begin position="63"/>
        <end position="118"/>
    </location>
</feature>
<protein>
    <recommendedName>
        <fullName evidence="10">LIM zinc-binding domain-containing protein</fullName>
    </recommendedName>
</protein>
<evidence type="ECO:0000256" key="8">
    <source>
        <dbReference type="ARBA" id="ARBA00023038"/>
    </source>
</evidence>
<sequence>MPDTCAKCNKPITGTVVNGMDKTWHPECFVCAGCRTQLSGKQFHNKQGTPYCTDCQKAHFDPTCKKCGQKIDSTIKYTIYNNETYHRDCFVCAQCKVPLEGKKFFIKDGQNYCADHQK</sequence>
<keyword evidence="6 9" id="KW-0862">Zinc</keyword>
<dbReference type="GO" id="GO:0003712">
    <property type="term" value="F:transcription coregulator activity"/>
    <property type="evidence" value="ECO:0007669"/>
    <property type="project" value="TreeGrafter"/>
</dbReference>
<dbReference type="Pfam" id="PF00412">
    <property type="entry name" value="LIM"/>
    <property type="match status" value="2"/>
</dbReference>
<keyword evidence="3" id="KW-0963">Cytoplasm</keyword>
<dbReference type="InterPro" id="IPR001781">
    <property type="entry name" value="Znf_LIM"/>
</dbReference>
<dbReference type="CDD" id="cd08368">
    <property type="entry name" value="LIM"/>
    <property type="match status" value="1"/>
</dbReference>
<dbReference type="PROSITE" id="PS00478">
    <property type="entry name" value="LIM_DOMAIN_1"/>
    <property type="match status" value="2"/>
</dbReference>
<dbReference type="SMR" id="A0A3P6PTU8"/>
<dbReference type="EMBL" id="UYRU01003354">
    <property type="protein sequence ID" value="VDK35660.1"/>
    <property type="molecule type" value="Genomic_DNA"/>
</dbReference>
<dbReference type="PROSITE" id="PS50023">
    <property type="entry name" value="LIM_DOMAIN_2"/>
    <property type="match status" value="2"/>
</dbReference>
<evidence type="ECO:0000256" key="1">
    <source>
        <dbReference type="ARBA" id="ARBA00004282"/>
    </source>
</evidence>
<dbReference type="GO" id="GO:0005634">
    <property type="term" value="C:nucleus"/>
    <property type="evidence" value="ECO:0007669"/>
    <property type="project" value="TreeGrafter"/>
</dbReference>
<evidence type="ECO:0000259" key="10">
    <source>
        <dbReference type="PROSITE" id="PS50023"/>
    </source>
</evidence>
<dbReference type="PANTHER" id="PTHR24205:SF16">
    <property type="entry name" value="GH01042P-RELATED"/>
    <property type="match status" value="1"/>
</dbReference>
<dbReference type="GO" id="GO:0030018">
    <property type="term" value="C:Z disc"/>
    <property type="evidence" value="ECO:0007669"/>
    <property type="project" value="TreeGrafter"/>
</dbReference>
<keyword evidence="7" id="KW-0965">Cell junction</keyword>
<evidence type="ECO:0000256" key="2">
    <source>
        <dbReference type="ARBA" id="ARBA00004496"/>
    </source>
</evidence>
<comment type="subcellular location">
    <subcellularLocation>
        <location evidence="1">Cell junction</location>
    </subcellularLocation>
    <subcellularLocation>
        <location evidence="2">Cytoplasm</location>
    </subcellularLocation>
</comment>
<proteinExistence type="predicted"/>
<gene>
    <name evidence="11" type="ORF">DILT_LOCUS703</name>
</gene>
<keyword evidence="4 9" id="KW-0479">Metal-binding</keyword>
<dbReference type="SUPFAM" id="SSF57716">
    <property type="entry name" value="Glucocorticoid receptor-like (DNA-binding domain)"/>
    <property type="match status" value="3"/>
</dbReference>
<evidence type="ECO:0000256" key="3">
    <source>
        <dbReference type="ARBA" id="ARBA00022490"/>
    </source>
</evidence>
<name>A0A3P6PTU8_DIBLA</name>
<accession>A0A3P6PTU8</accession>
<evidence type="ECO:0000256" key="9">
    <source>
        <dbReference type="PROSITE-ProRule" id="PRU00125"/>
    </source>
</evidence>
<evidence type="ECO:0000313" key="12">
    <source>
        <dbReference type="Proteomes" id="UP000281553"/>
    </source>
</evidence>
<dbReference type="GO" id="GO:0046872">
    <property type="term" value="F:metal ion binding"/>
    <property type="evidence" value="ECO:0007669"/>
    <property type="project" value="UniProtKB-KW"/>
</dbReference>
<dbReference type="SMART" id="SM00132">
    <property type="entry name" value="LIM"/>
    <property type="match status" value="2"/>
</dbReference>
<dbReference type="GO" id="GO:0070161">
    <property type="term" value="C:anchoring junction"/>
    <property type="evidence" value="ECO:0007669"/>
    <property type="project" value="UniProtKB-SubCell"/>
</dbReference>
<evidence type="ECO:0000256" key="7">
    <source>
        <dbReference type="ARBA" id="ARBA00022949"/>
    </source>
</evidence>
<organism evidence="11 12">
    <name type="scientific">Dibothriocephalus latus</name>
    <name type="common">Fish tapeworm</name>
    <name type="synonym">Diphyllobothrium latum</name>
    <dbReference type="NCBI Taxonomy" id="60516"/>
    <lineage>
        <taxon>Eukaryota</taxon>
        <taxon>Metazoa</taxon>
        <taxon>Spiralia</taxon>
        <taxon>Lophotrochozoa</taxon>
        <taxon>Platyhelminthes</taxon>
        <taxon>Cestoda</taxon>
        <taxon>Eucestoda</taxon>
        <taxon>Diphyllobothriidea</taxon>
        <taxon>Diphyllobothriidae</taxon>
        <taxon>Dibothriocephalus</taxon>
    </lineage>
</organism>
<reference evidence="11 12" key="1">
    <citation type="submission" date="2018-11" db="EMBL/GenBank/DDBJ databases">
        <authorList>
            <consortium name="Pathogen Informatics"/>
        </authorList>
    </citation>
    <scope>NUCLEOTIDE SEQUENCE [LARGE SCALE GENOMIC DNA]</scope>
</reference>
<dbReference type="Gene3D" id="2.10.110.10">
    <property type="entry name" value="Cysteine Rich Protein"/>
    <property type="match status" value="2"/>
</dbReference>
<keyword evidence="8 9" id="KW-0440">LIM domain</keyword>
<keyword evidence="12" id="KW-1185">Reference proteome</keyword>
<dbReference type="PANTHER" id="PTHR24205">
    <property type="entry name" value="FOUR AND A HALF LIM DOMAINS PROTEIN"/>
    <property type="match status" value="1"/>
</dbReference>
<dbReference type="FunFam" id="2.10.110.10:FF:000008">
    <property type="entry name" value="Paxillin isoform 1"/>
    <property type="match status" value="1"/>
</dbReference>
<evidence type="ECO:0000256" key="4">
    <source>
        <dbReference type="ARBA" id="ARBA00022723"/>
    </source>
</evidence>